<accession>A0A1T0CHL5</accession>
<dbReference type="SMART" id="SM00382">
    <property type="entry name" value="AAA"/>
    <property type="match status" value="1"/>
</dbReference>
<sequence length="263" mass="29766">MPFINTSANKTSGDIIINHLSVQNRKRSLLNMTYVRLPYQQITVIIGANGAGKSTFIHALLGQKADCQINSDIHINKQPLHDLVKQAKIAWVGQHEQFELPLNVLEYATLGVTPHLAWYQMPDGNMLAQAEKTLADFGLIHLKNNRLQTLSGGEKQRLAMVRALMQNTDILLLDEPTNHLDIKYQRFLLTHLQRLQKDEQKTIIMVLHDLSHAYQCADWVIALHQGNLLAQGTPNVVMTEQNLTTMYETPIHSVMTNAGKLFY</sequence>
<keyword evidence="2" id="KW-0067">ATP-binding</keyword>
<feature type="domain" description="ABC transporter" evidence="3">
    <location>
        <begin position="15"/>
        <end position="250"/>
    </location>
</feature>
<proteinExistence type="predicted"/>
<organism evidence="4 5">
    <name type="scientific">Lwoffella lincolnii</name>
    <dbReference type="NCBI Taxonomy" id="90241"/>
    <lineage>
        <taxon>Bacteria</taxon>
        <taxon>Pseudomonadati</taxon>
        <taxon>Pseudomonadota</taxon>
        <taxon>Gammaproteobacteria</taxon>
        <taxon>Moraxellales</taxon>
        <taxon>Moraxellaceae</taxon>
        <taxon>Lwoffella</taxon>
    </lineage>
</organism>
<dbReference type="InterPro" id="IPR003439">
    <property type="entry name" value="ABC_transporter-like_ATP-bd"/>
</dbReference>
<dbReference type="GO" id="GO:0016887">
    <property type="term" value="F:ATP hydrolysis activity"/>
    <property type="evidence" value="ECO:0007669"/>
    <property type="project" value="InterPro"/>
</dbReference>
<evidence type="ECO:0000256" key="2">
    <source>
        <dbReference type="ARBA" id="ARBA00022840"/>
    </source>
</evidence>
<dbReference type="RefSeq" id="WP_078306589.1">
    <property type="nucleotide sequence ID" value="NZ_MUYT01000004.1"/>
</dbReference>
<dbReference type="EMBL" id="MUYT01000004">
    <property type="protein sequence ID" value="OOS21631.1"/>
    <property type="molecule type" value="Genomic_DNA"/>
</dbReference>
<dbReference type="PROSITE" id="PS00211">
    <property type="entry name" value="ABC_TRANSPORTER_1"/>
    <property type="match status" value="1"/>
</dbReference>
<dbReference type="PANTHER" id="PTHR42794:SF2">
    <property type="entry name" value="ABC TRANSPORTER ATP-BINDING PROTEIN"/>
    <property type="match status" value="1"/>
</dbReference>
<evidence type="ECO:0000256" key="1">
    <source>
        <dbReference type="ARBA" id="ARBA00022741"/>
    </source>
</evidence>
<dbReference type="AlphaFoldDB" id="A0A1T0CHL5"/>
<dbReference type="Proteomes" id="UP000191094">
    <property type="component" value="Unassembled WGS sequence"/>
</dbReference>
<evidence type="ECO:0000313" key="5">
    <source>
        <dbReference type="Proteomes" id="UP000191094"/>
    </source>
</evidence>
<dbReference type="Pfam" id="PF00005">
    <property type="entry name" value="ABC_tran"/>
    <property type="match status" value="1"/>
</dbReference>
<name>A0A1T0CHL5_9GAMM</name>
<dbReference type="InterPro" id="IPR017871">
    <property type="entry name" value="ABC_transporter-like_CS"/>
</dbReference>
<evidence type="ECO:0000313" key="4">
    <source>
        <dbReference type="EMBL" id="OOS21631.1"/>
    </source>
</evidence>
<protein>
    <submittedName>
        <fullName evidence="4">ABC transporter</fullName>
    </submittedName>
</protein>
<dbReference type="InterPro" id="IPR003593">
    <property type="entry name" value="AAA+_ATPase"/>
</dbReference>
<comment type="caution">
    <text evidence="4">The sequence shown here is derived from an EMBL/GenBank/DDBJ whole genome shotgun (WGS) entry which is preliminary data.</text>
</comment>
<gene>
    <name evidence="4" type="ORF">B0682_02890</name>
</gene>
<dbReference type="CDD" id="cd03214">
    <property type="entry name" value="ABC_Iron-Siderophores_B12_Hemin"/>
    <property type="match status" value="1"/>
</dbReference>
<dbReference type="STRING" id="90241.B0682_02890"/>
<dbReference type="InterPro" id="IPR027417">
    <property type="entry name" value="P-loop_NTPase"/>
</dbReference>
<keyword evidence="5" id="KW-1185">Reference proteome</keyword>
<reference evidence="4 5" key="1">
    <citation type="submission" date="2017-02" db="EMBL/GenBank/DDBJ databases">
        <title>Draft genome sequence of Moraxella lincolnii CCUG 9405T type strain.</title>
        <authorList>
            <person name="Salva-Serra F."/>
            <person name="Engstrom-Jakobsson H."/>
            <person name="Thorell K."/>
            <person name="Jaen-Luchoro D."/>
            <person name="Gonzales-Siles L."/>
            <person name="Karlsson R."/>
            <person name="Yazdan S."/>
            <person name="Boulund F."/>
            <person name="Johnning A."/>
            <person name="Engstrand L."/>
            <person name="Kristiansson E."/>
            <person name="Moore E."/>
        </authorList>
    </citation>
    <scope>NUCLEOTIDE SEQUENCE [LARGE SCALE GENOMIC DNA]</scope>
    <source>
        <strain evidence="4 5">CCUG 9405</strain>
    </source>
</reference>
<evidence type="ECO:0000259" key="3">
    <source>
        <dbReference type="PROSITE" id="PS50893"/>
    </source>
</evidence>
<keyword evidence="1" id="KW-0547">Nucleotide-binding</keyword>
<dbReference type="Gene3D" id="3.40.50.300">
    <property type="entry name" value="P-loop containing nucleotide triphosphate hydrolases"/>
    <property type="match status" value="1"/>
</dbReference>
<dbReference type="PROSITE" id="PS50893">
    <property type="entry name" value="ABC_TRANSPORTER_2"/>
    <property type="match status" value="1"/>
</dbReference>
<dbReference type="SUPFAM" id="SSF52540">
    <property type="entry name" value="P-loop containing nucleoside triphosphate hydrolases"/>
    <property type="match status" value="1"/>
</dbReference>
<dbReference type="GO" id="GO:0005524">
    <property type="term" value="F:ATP binding"/>
    <property type="evidence" value="ECO:0007669"/>
    <property type="project" value="UniProtKB-KW"/>
</dbReference>
<dbReference type="OrthoDB" id="5292475at2"/>
<dbReference type="PANTHER" id="PTHR42794">
    <property type="entry name" value="HEMIN IMPORT ATP-BINDING PROTEIN HMUV"/>
    <property type="match status" value="1"/>
</dbReference>